<proteinExistence type="predicted"/>
<feature type="transmembrane region" description="Helical" evidence="5">
    <location>
        <begin position="172"/>
        <end position="194"/>
    </location>
</feature>
<protein>
    <submittedName>
        <fullName evidence="6">L-type amino acid transporter</fullName>
    </submittedName>
</protein>
<evidence type="ECO:0000256" key="5">
    <source>
        <dbReference type="SAM" id="Phobius"/>
    </source>
</evidence>
<dbReference type="PANTHER" id="PTHR11785">
    <property type="entry name" value="AMINO ACID TRANSPORTER"/>
    <property type="match status" value="1"/>
</dbReference>
<feature type="transmembrane region" description="Helical" evidence="5">
    <location>
        <begin position="56"/>
        <end position="75"/>
    </location>
</feature>
<feature type="transmembrane region" description="Helical" evidence="5">
    <location>
        <begin position="206"/>
        <end position="225"/>
    </location>
</feature>
<keyword evidence="2 5" id="KW-0812">Transmembrane</keyword>
<evidence type="ECO:0000313" key="6">
    <source>
        <dbReference type="EMBL" id="BBO24887.1"/>
    </source>
</evidence>
<dbReference type="AlphaFoldDB" id="A0A809S6H8"/>
<dbReference type="GO" id="GO:0015179">
    <property type="term" value="F:L-amino acid transmembrane transporter activity"/>
    <property type="evidence" value="ECO:0007669"/>
    <property type="project" value="TreeGrafter"/>
</dbReference>
<dbReference type="InterPro" id="IPR050598">
    <property type="entry name" value="AminoAcid_Transporter"/>
</dbReference>
<feature type="transmembrane region" description="Helical" evidence="5">
    <location>
        <begin position="95"/>
        <end position="121"/>
    </location>
</feature>
<dbReference type="Proteomes" id="UP000662873">
    <property type="component" value="Chromosome"/>
</dbReference>
<dbReference type="InterPro" id="IPR002293">
    <property type="entry name" value="AA/rel_permease1"/>
</dbReference>
<feature type="transmembrane region" description="Helical" evidence="5">
    <location>
        <begin position="430"/>
        <end position="447"/>
    </location>
</feature>
<accession>A0A809S6H8</accession>
<reference evidence="6" key="1">
    <citation type="journal article" name="DNA Res.">
        <title>The physiological potential of anammox bacteria as revealed by their core genome structure.</title>
        <authorList>
            <person name="Okubo T."/>
            <person name="Toyoda A."/>
            <person name="Fukuhara K."/>
            <person name="Uchiyama I."/>
            <person name="Harigaya Y."/>
            <person name="Kuroiwa M."/>
            <person name="Suzuki T."/>
            <person name="Murakami Y."/>
            <person name="Suwa Y."/>
            <person name="Takami H."/>
        </authorList>
    </citation>
    <scope>NUCLEOTIDE SEQUENCE</scope>
    <source>
        <strain evidence="6">317325-2</strain>
    </source>
</reference>
<dbReference type="Pfam" id="PF13520">
    <property type="entry name" value="AA_permease_2"/>
    <property type="match status" value="1"/>
</dbReference>
<gene>
    <name evidence="6" type="ORF">NPRO_24820</name>
</gene>
<comment type="subcellular location">
    <subcellularLocation>
        <location evidence="1">Membrane</location>
        <topology evidence="1">Multi-pass membrane protein</topology>
    </subcellularLocation>
</comment>
<feature type="transmembrane region" description="Helical" evidence="5">
    <location>
        <begin position="399"/>
        <end position="418"/>
    </location>
</feature>
<dbReference type="EMBL" id="AP021858">
    <property type="protein sequence ID" value="BBO24887.1"/>
    <property type="molecule type" value="Genomic_DNA"/>
</dbReference>
<feature type="transmembrane region" description="Helical" evidence="5">
    <location>
        <begin position="246"/>
        <end position="268"/>
    </location>
</feature>
<feature type="transmembrane region" description="Helical" evidence="5">
    <location>
        <begin position="368"/>
        <end position="387"/>
    </location>
</feature>
<dbReference type="PIRSF" id="PIRSF006060">
    <property type="entry name" value="AA_transporter"/>
    <property type="match status" value="1"/>
</dbReference>
<name>A0A809S6H8_9BACT</name>
<evidence type="ECO:0000256" key="1">
    <source>
        <dbReference type="ARBA" id="ARBA00004141"/>
    </source>
</evidence>
<dbReference type="Gene3D" id="1.20.1740.10">
    <property type="entry name" value="Amino acid/polyamine transporter I"/>
    <property type="match status" value="1"/>
</dbReference>
<dbReference type="PANTHER" id="PTHR11785:SF512">
    <property type="entry name" value="SOBREMESA, ISOFORM B"/>
    <property type="match status" value="1"/>
</dbReference>
<sequence length="455" mass="47942">MTDSSAEPKGGPGLERAIGLGTAIALIVGSTIGSGIFRSPAEIARLVPGPLPMLGIWVLGGLFAMSGALTLAEVASAYPRTGGIYVFLREAYGRVAAFSFGWTQLLMVRAASLGAVATAFVEYSFRAFGNDPKAPANEFRVHLLAAVAILVVGGINYLGVRWGSATQNLTTIGKVSGLLFVVALAFLLGLPGTGGHFTPAAPPESLIAAAIGLAVIKVLWAYDGWADLSYVSGELDRPARNVPRAFILGNLAIITVYLLANVGYLSVFSVQEIAQSDLIAADVANALVGHWGVILVSATVMVSTFGTLNGSMFTSPRIFYAMAKDRLLPRALAGVSSRFHTPSASILLTTLLGVGFVLNYKFEDLADIAVIALVPFYMMAVGSVFLLRKKEGYSPSFRLPLYPLTPLLFVLGSCAILYNSLAEPESQKGTLAVLGIAALGVPVYWLVQKLQRPAE</sequence>
<feature type="transmembrane region" description="Helical" evidence="5">
    <location>
        <begin position="141"/>
        <end position="160"/>
    </location>
</feature>
<organism evidence="6 7">
    <name type="scientific">Candidatus Nitrosymbiomonas proteolyticus</name>
    <dbReference type="NCBI Taxonomy" id="2608984"/>
    <lineage>
        <taxon>Bacteria</taxon>
        <taxon>Bacillati</taxon>
        <taxon>Armatimonadota</taxon>
        <taxon>Armatimonadota incertae sedis</taxon>
        <taxon>Candidatus Nitrosymbiomonas</taxon>
    </lineage>
</organism>
<dbReference type="KEGG" id="npy:NPRO_24820"/>
<keyword evidence="3 5" id="KW-1133">Transmembrane helix</keyword>
<keyword evidence="4 5" id="KW-0472">Membrane</keyword>
<dbReference type="GO" id="GO:0016020">
    <property type="term" value="C:membrane"/>
    <property type="evidence" value="ECO:0007669"/>
    <property type="project" value="UniProtKB-SubCell"/>
</dbReference>
<evidence type="ECO:0000313" key="7">
    <source>
        <dbReference type="Proteomes" id="UP000662873"/>
    </source>
</evidence>
<evidence type="ECO:0000256" key="2">
    <source>
        <dbReference type="ARBA" id="ARBA00022692"/>
    </source>
</evidence>
<evidence type="ECO:0000256" key="4">
    <source>
        <dbReference type="ARBA" id="ARBA00023136"/>
    </source>
</evidence>
<evidence type="ECO:0000256" key="3">
    <source>
        <dbReference type="ARBA" id="ARBA00022989"/>
    </source>
</evidence>
<feature type="transmembrane region" description="Helical" evidence="5">
    <location>
        <begin position="288"/>
        <end position="308"/>
    </location>
</feature>
<feature type="transmembrane region" description="Helical" evidence="5">
    <location>
        <begin position="17"/>
        <end position="36"/>
    </location>
</feature>